<dbReference type="AlphaFoldDB" id="A0A1S2YD29"/>
<evidence type="ECO:0000256" key="2">
    <source>
        <dbReference type="ARBA" id="ARBA00022737"/>
    </source>
</evidence>
<dbReference type="InterPro" id="IPR001005">
    <property type="entry name" value="SANT/Myb"/>
</dbReference>
<keyword evidence="3" id="KW-0805">Transcription regulation</keyword>
<dbReference type="Proteomes" id="UP000087171">
    <property type="component" value="Chromosome Ca5"/>
</dbReference>
<dbReference type="PANTHER" id="PTHR45614">
    <property type="entry name" value="MYB PROTEIN-RELATED"/>
    <property type="match status" value="1"/>
</dbReference>
<evidence type="ECO:0000256" key="5">
    <source>
        <dbReference type="ARBA" id="ARBA00023163"/>
    </source>
</evidence>
<feature type="domain" description="HTH myb-type" evidence="8">
    <location>
        <begin position="4"/>
        <end position="59"/>
    </location>
</feature>
<dbReference type="CDD" id="cd00167">
    <property type="entry name" value="SANT"/>
    <property type="match status" value="2"/>
</dbReference>
<keyword evidence="9" id="KW-1185">Reference proteome</keyword>
<evidence type="ECO:0000256" key="6">
    <source>
        <dbReference type="ARBA" id="ARBA00023242"/>
    </source>
</evidence>
<keyword evidence="2" id="KW-0677">Repeat</keyword>
<sequence>MGRSKSCNRGHWQPAEDQKLKQLVNQYGPQNWNFISQQLEGRSGKSCRLRWYNQLNPNIIKNPFSDEEEDLLLSLHKVKGNKWAAIARYFPGRTDNAVKNHFHILTARRNRERFSLYDADTILSYDNSSNSHNNFNLGNYGKKTGTLFGMSYSSSSNITSSSFDAFGVNANYNKAEKESKVVYSSILGSYHSFTAPGLPCIGKVVSLQHKFISNSIKTGKYSCEEQEQSEKCVNDVKQKGVSFIDFLGVGSSSSSSAHDDTIGGGP</sequence>
<keyword evidence="6" id="KW-0539">Nucleus</keyword>
<dbReference type="OrthoDB" id="1407199at2759"/>
<organism evidence="9 10">
    <name type="scientific">Cicer arietinum</name>
    <name type="common">Chickpea</name>
    <name type="synonym">Garbanzo</name>
    <dbReference type="NCBI Taxonomy" id="3827"/>
    <lineage>
        <taxon>Eukaryota</taxon>
        <taxon>Viridiplantae</taxon>
        <taxon>Streptophyta</taxon>
        <taxon>Embryophyta</taxon>
        <taxon>Tracheophyta</taxon>
        <taxon>Spermatophyta</taxon>
        <taxon>Magnoliopsida</taxon>
        <taxon>eudicotyledons</taxon>
        <taxon>Gunneridae</taxon>
        <taxon>Pentapetalae</taxon>
        <taxon>rosids</taxon>
        <taxon>fabids</taxon>
        <taxon>Fabales</taxon>
        <taxon>Fabaceae</taxon>
        <taxon>Papilionoideae</taxon>
        <taxon>50 kb inversion clade</taxon>
        <taxon>NPAAA clade</taxon>
        <taxon>Hologalegina</taxon>
        <taxon>IRL clade</taxon>
        <taxon>Cicereae</taxon>
        <taxon>Cicer</taxon>
    </lineage>
</organism>
<dbReference type="SUPFAM" id="SSF46689">
    <property type="entry name" value="Homeodomain-like"/>
    <property type="match status" value="1"/>
</dbReference>
<dbReference type="Gene3D" id="1.10.10.60">
    <property type="entry name" value="Homeodomain-like"/>
    <property type="match status" value="2"/>
</dbReference>
<dbReference type="FunFam" id="1.10.10.60:FF:000060">
    <property type="entry name" value="MYB transcription factor"/>
    <property type="match status" value="1"/>
</dbReference>
<comment type="subcellular location">
    <subcellularLocation>
        <location evidence="1">Nucleus</location>
    </subcellularLocation>
</comment>
<proteinExistence type="predicted"/>
<dbReference type="GO" id="GO:0005634">
    <property type="term" value="C:nucleus"/>
    <property type="evidence" value="ECO:0007669"/>
    <property type="project" value="UniProtKB-SubCell"/>
</dbReference>
<feature type="domain" description="Myb-like" evidence="7">
    <location>
        <begin position="56"/>
        <end position="106"/>
    </location>
</feature>
<evidence type="ECO:0000313" key="9">
    <source>
        <dbReference type="Proteomes" id="UP000087171"/>
    </source>
</evidence>
<gene>
    <name evidence="10" type="primary">LOC101503535</name>
</gene>
<dbReference type="InterPro" id="IPR017930">
    <property type="entry name" value="Myb_dom"/>
</dbReference>
<feature type="domain" description="Myb-like" evidence="7">
    <location>
        <begin position="4"/>
        <end position="55"/>
    </location>
</feature>
<evidence type="ECO:0000259" key="7">
    <source>
        <dbReference type="PROSITE" id="PS50090"/>
    </source>
</evidence>
<dbReference type="PaxDb" id="3827-XP_004503065.1"/>
<dbReference type="PANTHER" id="PTHR45614:SF100">
    <property type="entry name" value="MYB TRANSCRIPTION FACTOR"/>
    <property type="match status" value="1"/>
</dbReference>
<dbReference type="Pfam" id="PF13921">
    <property type="entry name" value="Myb_DNA-bind_6"/>
    <property type="match status" value="1"/>
</dbReference>
<dbReference type="PROSITE" id="PS51294">
    <property type="entry name" value="HTH_MYB"/>
    <property type="match status" value="2"/>
</dbReference>
<dbReference type="RefSeq" id="XP_004503065.1">
    <property type="nucleotide sequence ID" value="XM_004503008.2"/>
</dbReference>
<name>A0A1S2YD29_CICAR</name>
<dbReference type="InterPro" id="IPR009057">
    <property type="entry name" value="Homeodomain-like_sf"/>
</dbReference>
<keyword evidence="5" id="KW-0804">Transcription</keyword>
<accession>A0A1S2YD29</accession>
<keyword evidence="4" id="KW-0238">DNA-binding</keyword>
<evidence type="ECO:0000256" key="4">
    <source>
        <dbReference type="ARBA" id="ARBA00023125"/>
    </source>
</evidence>
<protein>
    <submittedName>
        <fullName evidence="10">Transcription factor MYB54</fullName>
    </submittedName>
</protein>
<dbReference type="GO" id="GO:0000978">
    <property type="term" value="F:RNA polymerase II cis-regulatory region sequence-specific DNA binding"/>
    <property type="evidence" value="ECO:0007669"/>
    <property type="project" value="TreeGrafter"/>
</dbReference>
<evidence type="ECO:0000313" key="10">
    <source>
        <dbReference type="RefSeq" id="XP_004503065.1"/>
    </source>
</evidence>
<dbReference type="SMART" id="SM00717">
    <property type="entry name" value="SANT"/>
    <property type="match status" value="2"/>
</dbReference>
<evidence type="ECO:0000259" key="8">
    <source>
        <dbReference type="PROSITE" id="PS51294"/>
    </source>
</evidence>
<dbReference type="PROSITE" id="PS50090">
    <property type="entry name" value="MYB_LIKE"/>
    <property type="match status" value="2"/>
</dbReference>
<reference evidence="10" key="2">
    <citation type="submission" date="2025-08" db="UniProtKB">
        <authorList>
            <consortium name="RefSeq"/>
        </authorList>
    </citation>
    <scope>IDENTIFICATION</scope>
    <source>
        <tissue evidence="10">Etiolated seedlings</tissue>
    </source>
</reference>
<evidence type="ECO:0000256" key="1">
    <source>
        <dbReference type="ARBA" id="ARBA00004123"/>
    </source>
</evidence>
<dbReference type="GO" id="GO:0000981">
    <property type="term" value="F:DNA-binding transcription factor activity, RNA polymerase II-specific"/>
    <property type="evidence" value="ECO:0007669"/>
    <property type="project" value="TreeGrafter"/>
</dbReference>
<evidence type="ECO:0000256" key="3">
    <source>
        <dbReference type="ARBA" id="ARBA00023015"/>
    </source>
</evidence>
<dbReference type="eggNOG" id="KOG0048">
    <property type="taxonomic scope" value="Eukaryota"/>
</dbReference>
<dbReference type="InterPro" id="IPR050560">
    <property type="entry name" value="MYB_TF"/>
</dbReference>
<feature type="domain" description="HTH myb-type" evidence="8">
    <location>
        <begin position="61"/>
        <end position="110"/>
    </location>
</feature>
<reference evidence="9" key="1">
    <citation type="journal article" date="2013" name="Nat. Biotechnol.">
        <title>Draft genome sequence of chickpea (Cicer arietinum) provides a resource for trait improvement.</title>
        <authorList>
            <person name="Varshney R.K."/>
            <person name="Song C."/>
            <person name="Saxena R.K."/>
            <person name="Azam S."/>
            <person name="Yu S."/>
            <person name="Sharpe A.G."/>
            <person name="Cannon S."/>
            <person name="Baek J."/>
            <person name="Rosen B.D."/>
            <person name="Tar'an B."/>
            <person name="Millan T."/>
            <person name="Zhang X."/>
            <person name="Ramsay L.D."/>
            <person name="Iwata A."/>
            <person name="Wang Y."/>
            <person name="Nelson W."/>
            <person name="Farmer A.D."/>
            <person name="Gaur P.M."/>
            <person name="Soderlund C."/>
            <person name="Penmetsa R.V."/>
            <person name="Xu C."/>
            <person name="Bharti A.K."/>
            <person name="He W."/>
            <person name="Winter P."/>
            <person name="Zhao S."/>
            <person name="Hane J.K."/>
            <person name="Carrasquilla-Garcia N."/>
            <person name="Condie J.A."/>
            <person name="Upadhyaya H.D."/>
            <person name="Luo M.C."/>
            <person name="Thudi M."/>
            <person name="Gowda C.L."/>
            <person name="Singh N.P."/>
            <person name="Lichtenzveig J."/>
            <person name="Gali K.K."/>
            <person name="Rubio J."/>
            <person name="Nadarajan N."/>
            <person name="Dolezel J."/>
            <person name="Bansal K.C."/>
            <person name="Xu X."/>
            <person name="Edwards D."/>
            <person name="Zhang G."/>
            <person name="Kahl G."/>
            <person name="Gil J."/>
            <person name="Singh K.B."/>
            <person name="Datta S.K."/>
            <person name="Jackson S.A."/>
            <person name="Wang J."/>
            <person name="Cook D.R."/>
        </authorList>
    </citation>
    <scope>NUCLEOTIDE SEQUENCE [LARGE SCALE GENOMIC DNA]</scope>
    <source>
        <strain evidence="9">cv. CDC Frontier</strain>
    </source>
</reference>